<keyword evidence="1" id="KW-0805">Transcription regulation</keyword>
<dbReference type="GO" id="GO:0003700">
    <property type="term" value="F:DNA-binding transcription factor activity"/>
    <property type="evidence" value="ECO:0007669"/>
    <property type="project" value="TreeGrafter"/>
</dbReference>
<evidence type="ECO:0000259" key="4">
    <source>
        <dbReference type="Pfam" id="PF16859"/>
    </source>
</evidence>
<dbReference type="PANTHER" id="PTHR30055:SF148">
    <property type="entry name" value="TETR-FAMILY TRANSCRIPTIONAL REGULATOR"/>
    <property type="match status" value="1"/>
</dbReference>
<dbReference type="InterPro" id="IPR036271">
    <property type="entry name" value="Tet_transcr_reg_TetR-rel_C_sf"/>
</dbReference>
<accession>A0A848DJH7</accession>
<gene>
    <name evidence="5" type="ORF">HF519_14125</name>
</gene>
<organism evidence="5 6">
    <name type="scientific">Pseudonocardia bannensis</name>
    <dbReference type="NCBI Taxonomy" id="630973"/>
    <lineage>
        <taxon>Bacteria</taxon>
        <taxon>Bacillati</taxon>
        <taxon>Actinomycetota</taxon>
        <taxon>Actinomycetes</taxon>
        <taxon>Pseudonocardiales</taxon>
        <taxon>Pseudonocardiaceae</taxon>
        <taxon>Pseudonocardia</taxon>
    </lineage>
</organism>
<keyword evidence="6" id="KW-1185">Reference proteome</keyword>
<keyword evidence="2" id="KW-0238">DNA-binding</keyword>
<sequence length="156" mass="16803">MGKSTVYRWWPSKSALVIEALGTQWDDSPIELTGDSRADIHGIVQAALDGYGRSPLGAAVPGLAVDLMCDPDGAESFEALLQPRRGSLGAILEEAANRGDLPPDTDALLLQDILVGTLLYRLLVSRRPTDGVVEKLVDLFLDGQVPRTVPENQQKV</sequence>
<dbReference type="SUPFAM" id="SSF48498">
    <property type="entry name" value="Tetracyclin repressor-like, C-terminal domain"/>
    <property type="match status" value="1"/>
</dbReference>
<dbReference type="Pfam" id="PF16859">
    <property type="entry name" value="TetR_C_11"/>
    <property type="match status" value="1"/>
</dbReference>
<name>A0A848DJH7_9PSEU</name>
<dbReference type="InterPro" id="IPR011075">
    <property type="entry name" value="TetR_C"/>
</dbReference>
<evidence type="ECO:0000256" key="2">
    <source>
        <dbReference type="ARBA" id="ARBA00023125"/>
    </source>
</evidence>
<dbReference type="EMBL" id="JAAXKZ010000045">
    <property type="protein sequence ID" value="NMH92686.1"/>
    <property type="molecule type" value="Genomic_DNA"/>
</dbReference>
<keyword evidence="3" id="KW-0804">Transcription</keyword>
<dbReference type="GO" id="GO:0000976">
    <property type="term" value="F:transcription cis-regulatory region binding"/>
    <property type="evidence" value="ECO:0007669"/>
    <property type="project" value="TreeGrafter"/>
</dbReference>
<dbReference type="Proteomes" id="UP000586918">
    <property type="component" value="Unassembled WGS sequence"/>
</dbReference>
<dbReference type="AlphaFoldDB" id="A0A848DJH7"/>
<reference evidence="5 6" key="1">
    <citation type="submission" date="2020-04" db="EMBL/GenBank/DDBJ databases">
        <authorList>
            <person name="Klaysubun C."/>
            <person name="Duangmal K."/>
            <person name="Lipun K."/>
        </authorList>
    </citation>
    <scope>NUCLEOTIDE SEQUENCE [LARGE SCALE GENOMIC DNA]</scope>
    <source>
        <strain evidence="5 6">DSM 45300</strain>
    </source>
</reference>
<evidence type="ECO:0000313" key="6">
    <source>
        <dbReference type="Proteomes" id="UP000586918"/>
    </source>
</evidence>
<dbReference type="InterPro" id="IPR050109">
    <property type="entry name" value="HTH-type_TetR-like_transc_reg"/>
</dbReference>
<comment type="caution">
    <text evidence="5">The sequence shown here is derived from an EMBL/GenBank/DDBJ whole genome shotgun (WGS) entry which is preliminary data.</text>
</comment>
<dbReference type="Gene3D" id="1.10.357.10">
    <property type="entry name" value="Tetracycline Repressor, domain 2"/>
    <property type="match status" value="1"/>
</dbReference>
<evidence type="ECO:0000313" key="5">
    <source>
        <dbReference type="EMBL" id="NMH92686.1"/>
    </source>
</evidence>
<dbReference type="PANTHER" id="PTHR30055">
    <property type="entry name" value="HTH-TYPE TRANSCRIPTIONAL REGULATOR RUTR"/>
    <property type="match status" value="1"/>
</dbReference>
<evidence type="ECO:0000256" key="3">
    <source>
        <dbReference type="ARBA" id="ARBA00023163"/>
    </source>
</evidence>
<feature type="domain" description="Tetracyclin repressor-like C-terminal" evidence="4">
    <location>
        <begin position="33"/>
        <end position="139"/>
    </location>
</feature>
<proteinExistence type="predicted"/>
<protein>
    <recommendedName>
        <fullName evidence="4">Tetracyclin repressor-like C-terminal domain-containing protein</fullName>
    </recommendedName>
</protein>
<evidence type="ECO:0000256" key="1">
    <source>
        <dbReference type="ARBA" id="ARBA00023015"/>
    </source>
</evidence>